<keyword evidence="5" id="KW-0472">Membrane</keyword>
<dbReference type="InterPro" id="IPR004089">
    <property type="entry name" value="MCPsignal_dom"/>
</dbReference>
<keyword evidence="5" id="KW-1133">Transmembrane helix</keyword>
<reference evidence="8" key="1">
    <citation type="journal article" date="2019" name="Int. J. Syst. Evol. Microbiol.">
        <title>The Global Catalogue of Microorganisms (GCM) 10K type strain sequencing project: providing services to taxonomists for standard genome sequencing and annotation.</title>
        <authorList>
            <consortium name="The Broad Institute Genomics Platform"/>
            <consortium name="The Broad Institute Genome Sequencing Center for Infectious Disease"/>
            <person name="Wu L."/>
            <person name="Ma J."/>
        </authorList>
    </citation>
    <scope>NUCLEOTIDE SEQUENCE [LARGE SCALE GENOMIC DNA]</scope>
    <source>
        <strain evidence="8">KACC 12507</strain>
    </source>
</reference>
<dbReference type="Proteomes" id="UP001595897">
    <property type="component" value="Unassembled WGS sequence"/>
</dbReference>
<comment type="subcellular location">
    <subcellularLocation>
        <location evidence="1">Membrane</location>
    </subcellularLocation>
</comment>
<evidence type="ECO:0000256" key="4">
    <source>
        <dbReference type="SAM" id="Coils"/>
    </source>
</evidence>
<evidence type="ECO:0000256" key="1">
    <source>
        <dbReference type="ARBA" id="ARBA00004370"/>
    </source>
</evidence>
<keyword evidence="5" id="KW-0812">Transmembrane</keyword>
<gene>
    <name evidence="7" type="ORF">ACFO4O_12230</name>
</gene>
<dbReference type="SUPFAM" id="SSF58104">
    <property type="entry name" value="Methyl-accepting chemotaxis protein (MCP) signaling domain"/>
    <property type="match status" value="1"/>
</dbReference>
<accession>A0ABV9LWK8</accession>
<feature type="transmembrane region" description="Helical" evidence="5">
    <location>
        <begin position="144"/>
        <end position="165"/>
    </location>
</feature>
<feature type="coiled-coil region" evidence="4">
    <location>
        <begin position="464"/>
        <end position="494"/>
    </location>
</feature>
<evidence type="ECO:0000313" key="7">
    <source>
        <dbReference type="EMBL" id="MFC4700931.1"/>
    </source>
</evidence>
<dbReference type="EMBL" id="JBHSGU010000005">
    <property type="protein sequence ID" value="MFC4700931.1"/>
    <property type="molecule type" value="Genomic_DNA"/>
</dbReference>
<feature type="domain" description="Methyl-accepting transducer" evidence="6">
    <location>
        <begin position="225"/>
        <end position="461"/>
    </location>
</feature>
<evidence type="ECO:0000259" key="6">
    <source>
        <dbReference type="PROSITE" id="PS50111"/>
    </source>
</evidence>
<keyword evidence="4" id="KW-0175">Coiled coil</keyword>
<evidence type="ECO:0000256" key="3">
    <source>
        <dbReference type="PROSITE-ProRule" id="PRU00284"/>
    </source>
</evidence>
<evidence type="ECO:0000256" key="2">
    <source>
        <dbReference type="ARBA" id="ARBA00023224"/>
    </source>
</evidence>
<evidence type="ECO:0000313" key="8">
    <source>
        <dbReference type="Proteomes" id="UP001595897"/>
    </source>
</evidence>
<comment type="caution">
    <text evidence="7">The sequence shown here is derived from an EMBL/GenBank/DDBJ whole genome shotgun (WGS) entry which is preliminary data.</text>
</comment>
<feature type="transmembrane region" description="Helical" evidence="5">
    <location>
        <begin position="39"/>
        <end position="63"/>
    </location>
</feature>
<proteinExistence type="predicted"/>
<keyword evidence="8" id="KW-1185">Reference proteome</keyword>
<organism evidence="7 8">
    <name type="scientific">Glaciecola siphonariae</name>
    <dbReference type="NCBI Taxonomy" id="521012"/>
    <lineage>
        <taxon>Bacteria</taxon>
        <taxon>Pseudomonadati</taxon>
        <taxon>Pseudomonadota</taxon>
        <taxon>Gammaproteobacteria</taxon>
        <taxon>Alteromonadales</taxon>
        <taxon>Alteromonadaceae</taxon>
        <taxon>Glaciecola</taxon>
    </lineage>
</organism>
<dbReference type="PANTHER" id="PTHR32089:SF112">
    <property type="entry name" value="LYSOZYME-LIKE PROTEIN-RELATED"/>
    <property type="match status" value="1"/>
</dbReference>
<name>A0ABV9LWK8_9ALTE</name>
<dbReference type="PANTHER" id="PTHR32089">
    <property type="entry name" value="METHYL-ACCEPTING CHEMOTAXIS PROTEIN MCPB"/>
    <property type="match status" value="1"/>
</dbReference>
<feature type="transmembrane region" description="Helical" evidence="5">
    <location>
        <begin position="110"/>
        <end position="137"/>
    </location>
</feature>
<dbReference type="Gene3D" id="1.10.287.950">
    <property type="entry name" value="Methyl-accepting chemotaxis protein"/>
    <property type="match status" value="1"/>
</dbReference>
<protein>
    <submittedName>
        <fullName evidence="7">Methyl-accepting chemotaxis protein</fullName>
    </submittedName>
</protein>
<dbReference type="SMART" id="SM00283">
    <property type="entry name" value="MA"/>
    <property type="match status" value="1"/>
</dbReference>
<feature type="transmembrane region" description="Helical" evidence="5">
    <location>
        <begin position="15"/>
        <end position="33"/>
    </location>
</feature>
<feature type="transmembrane region" description="Helical" evidence="5">
    <location>
        <begin position="84"/>
        <end position="104"/>
    </location>
</feature>
<dbReference type="PROSITE" id="PS50111">
    <property type="entry name" value="CHEMOTAXIS_TRANSDUC_2"/>
    <property type="match status" value="1"/>
</dbReference>
<evidence type="ECO:0000256" key="5">
    <source>
        <dbReference type="SAM" id="Phobius"/>
    </source>
</evidence>
<keyword evidence="2 3" id="KW-0807">Transducer</keyword>
<dbReference type="RefSeq" id="WP_382408919.1">
    <property type="nucleotide sequence ID" value="NZ_JBHSGU010000005.1"/>
</dbReference>
<dbReference type="Pfam" id="PF00015">
    <property type="entry name" value="MCPsignal"/>
    <property type="match status" value="1"/>
</dbReference>
<sequence length="497" mass="53716">MTNTILLAEYTRTQLVFRYVLLVQVLLSVGIGYATDTLWLGLGVGLLIALPAIFVGLTSPASAMSRHVVAMATQLMAALHIQQTMGMTEMHFQVFVLLAFLSFFRDWKVIITGTLVVAIHHIGGFIIQHAGGSLVVFEDASPSFLILIIHAAFAIAECAVLAFIAHGSRQEADASTLLKSSVERIVGDDGQINLIDEHIVDTKQLAHFNAMLTAVKALVSEVSHLGSQLLSFAEKVQRSSNALDETVDAQYEQVSSISAAMRDMTNSIQDVANLSQDANEYTSSATVKTEETRTAIVDSRNNISQLKSTLQTTSTAISDLSHKCQNISEVMQSIKSVAEQTNLLALNAAIESARAGEHGRGFAVVADEVRNLAIKSKESAEEIEKITSLLTESANHSVDNMENCVEMVNVAVESSELATNNMQQVLDTIAVVNTNVTNVAGSASTQASTSASISQSAEHLNGLFHEEKTQVESLKQEVQDLNKLTEELGEQLRKFNI</sequence>